<evidence type="ECO:0000313" key="3">
    <source>
        <dbReference type="EMBL" id="PON66671.1"/>
    </source>
</evidence>
<feature type="region of interest" description="Disordered" evidence="1">
    <location>
        <begin position="56"/>
        <end position="82"/>
    </location>
</feature>
<keyword evidence="2" id="KW-0732">Signal</keyword>
<dbReference type="EMBL" id="JXTC01000310">
    <property type="protein sequence ID" value="PON66671.1"/>
    <property type="molecule type" value="Genomic_DNA"/>
</dbReference>
<dbReference type="AlphaFoldDB" id="A0A2P5D067"/>
<accession>A0A2P5D067</accession>
<proteinExistence type="predicted"/>
<gene>
    <name evidence="3" type="ORF">TorRG33x02_267330</name>
</gene>
<dbReference type="Proteomes" id="UP000237000">
    <property type="component" value="Unassembled WGS sequence"/>
</dbReference>
<reference evidence="4" key="1">
    <citation type="submission" date="2016-06" db="EMBL/GenBank/DDBJ databases">
        <title>Parallel loss of symbiosis genes in relatives of nitrogen-fixing non-legume Parasponia.</title>
        <authorList>
            <person name="Van Velzen R."/>
            <person name="Holmer R."/>
            <person name="Bu F."/>
            <person name="Rutten L."/>
            <person name="Van Zeijl A."/>
            <person name="Liu W."/>
            <person name="Santuari L."/>
            <person name="Cao Q."/>
            <person name="Sharma T."/>
            <person name="Shen D."/>
            <person name="Roswanjaya Y."/>
            <person name="Wardhani T."/>
            <person name="Kalhor M.S."/>
            <person name="Jansen J."/>
            <person name="Van den Hoogen J."/>
            <person name="Gungor B."/>
            <person name="Hartog M."/>
            <person name="Hontelez J."/>
            <person name="Verver J."/>
            <person name="Yang W.-C."/>
            <person name="Schijlen E."/>
            <person name="Repin R."/>
            <person name="Schilthuizen M."/>
            <person name="Schranz E."/>
            <person name="Heidstra R."/>
            <person name="Miyata K."/>
            <person name="Fedorova E."/>
            <person name="Kohlen W."/>
            <person name="Bisseling T."/>
            <person name="Smit S."/>
            <person name="Geurts R."/>
        </authorList>
    </citation>
    <scope>NUCLEOTIDE SEQUENCE [LARGE SCALE GENOMIC DNA]</scope>
    <source>
        <strain evidence="4">cv. RG33-2</strain>
    </source>
</reference>
<organism evidence="3 4">
    <name type="scientific">Trema orientale</name>
    <name type="common">Charcoal tree</name>
    <name type="synonym">Celtis orientalis</name>
    <dbReference type="NCBI Taxonomy" id="63057"/>
    <lineage>
        <taxon>Eukaryota</taxon>
        <taxon>Viridiplantae</taxon>
        <taxon>Streptophyta</taxon>
        <taxon>Embryophyta</taxon>
        <taxon>Tracheophyta</taxon>
        <taxon>Spermatophyta</taxon>
        <taxon>Magnoliopsida</taxon>
        <taxon>eudicotyledons</taxon>
        <taxon>Gunneridae</taxon>
        <taxon>Pentapetalae</taxon>
        <taxon>rosids</taxon>
        <taxon>fabids</taxon>
        <taxon>Rosales</taxon>
        <taxon>Cannabaceae</taxon>
        <taxon>Trema</taxon>
    </lineage>
</organism>
<keyword evidence="4" id="KW-1185">Reference proteome</keyword>
<feature type="chain" id="PRO_5015141605" evidence="2">
    <location>
        <begin position="23"/>
        <end position="227"/>
    </location>
</feature>
<feature type="signal peptide" evidence="2">
    <location>
        <begin position="1"/>
        <end position="22"/>
    </location>
</feature>
<evidence type="ECO:0000256" key="1">
    <source>
        <dbReference type="SAM" id="MobiDB-lite"/>
    </source>
</evidence>
<dbReference type="InParanoid" id="A0A2P5D067"/>
<comment type="caution">
    <text evidence="3">The sequence shown here is derived from an EMBL/GenBank/DDBJ whole genome shotgun (WGS) entry which is preliminary data.</text>
</comment>
<name>A0A2P5D067_TREOI</name>
<evidence type="ECO:0000313" key="4">
    <source>
        <dbReference type="Proteomes" id="UP000237000"/>
    </source>
</evidence>
<feature type="compositionally biased region" description="Polar residues" evidence="1">
    <location>
        <begin position="59"/>
        <end position="82"/>
    </location>
</feature>
<protein>
    <submittedName>
        <fullName evidence="3">Uncharacterized protein</fullName>
    </submittedName>
</protein>
<evidence type="ECO:0000256" key="2">
    <source>
        <dbReference type="SAM" id="SignalP"/>
    </source>
</evidence>
<sequence>MSHSRKLVTPNLLLLSSRLSLATRQLASLASTCCTASCSPQLPELPSSQLSLSHRVTHHSLQSLSGRPKQASTSVLSSSPSRQAPLDFVSLDHSHRLSRADPDTAQSLTHHSFARSPALSLGCSPVVSVVGSPTVSLIHPLTFALRLSRPLSLSLSARPRPSSVFHSPARSPALSLAHSPEVSLAHPPSRSLTSLAPLVASLSQSLSGTLSWPLSRIELELTRSLSR</sequence>